<keyword evidence="11" id="KW-0804">Transcription</keyword>
<sequence>MENGTDMITNDFVQQARHIWRRRGRRLTPVRERLCAVIADQKCAFDAEKLWSEVRKHGLDISISGVYRALADLLDAGFLTEIHGAGGLRSFVISAGSANIYIVCKKCRKIVSIYDHCLDALAGKAGDLGFRTDGVSLQIQTECRSCPVEITGMAKESSWNGVV</sequence>
<name>A0A934R6Q9_9BACT</name>
<keyword evidence="7 12" id="KW-0479">Metal-binding</keyword>
<keyword evidence="14" id="KW-1185">Reference proteome</keyword>
<comment type="subunit">
    <text evidence="3">Homodimer.</text>
</comment>
<dbReference type="EMBL" id="JAENIK010000011">
    <property type="protein sequence ID" value="MBK1816988.1"/>
    <property type="molecule type" value="Genomic_DNA"/>
</dbReference>
<evidence type="ECO:0000256" key="10">
    <source>
        <dbReference type="ARBA" id="ARBA00023125"/>
    </source>
</evidence>
<comment type="similarity">
    <text evidence="2">Belongs to the Fur family.</text>
</comment>
<dbReference type="InterPro" id="IPR002481">
    <property type="entry name" value="FUR"/>
</dbReference>
<comment type="caution">
    <text evidence="13">The sequence shown here is derived from an EMBL/GenBank/DDBJ whole genome shotgun (WGS) entry which is preliminary data.</text>
</comment>
<keyword evidence="10" id="KW-0238">DNA-binding</keyword>
<feature type="binding site" evidence="12">
    <location>
        <position position="107"/>
    </location>
    <ligand>
        <name>Zn(2+)</name>
        <dbReference type="ChEBI" id="CHEBI:29105"/>
    </ligand>
</feature>
<dbReference type="Gene3D" id="1.10.10.10">
    <property type="entry name" value="Winged helix-like DNA-binding domain superfamily/Winged helix DNA-binding domain"/>
    <property type="match status" value="1"/>
</dbReference>
<dbReference type="GO" id="GO:0045892">
    <property type="term" value="P:negative regulation of DNA-templated transcription"/>
    <property type="evidence" value="ECO:0007669"/>
    <property type="project" value="TreeGrafter"/>
</dbReference>
<evidence type="ECO:0000256" key="11">
    <source>
        <dbReference type="ARBA" id="ARBA00023163"/>
    </source>
</evidence>
<proteinExistence type="inferred from homology"/>
<dbReference type="Proteomes" id="UP000600139">
    <property type="component" value="Unassembled WGS sequence"/>
</dbReference>
<dbReference type="GO" id="GO:0003700">
    <property type="term" value="F:DNA-binding transcription factor activity"/>
    <property type="evidence" value="ECO:0007669"/>
    <property type="project" value="InterPro"/>
</dbReference>
<keyword evidence="9" id="KW-0805">Transcription regulation</keyword>
<comment type="subcellular location">
    <subcellularLocation>
        <location evidence="1">Cytoplasm</location>
    </subcellularLocation>
</comment>
<dbReference type="GO" id="GO:0005829">
    <property type="term" value="C:cytosol"/>
    <property type="evidence" value="ECO:0007669"/>
    <property type="project" value="TreeGrafter"/>
</dbReference>
<evidence type="ECO:0000256" key="8">
    <source>
        <dbReference type="ARBA" id="ARBA00022833"/>
    </source>
</evidence>
<evidence type="ECO:0000256" key="12">
    <source>
        <dbReference type="PIRSR" id="PIRSR602481-1"/>
    </source>
</evidence>
<keyword evidence="5" id="KW-0963">Cytoplasm</keyword>
<comment type="cofactor">
    <cofactor evidence="12">
        <name>Zn(2+)</name>
        <dbReference type="ChEBI" id="CHEBI:29105"/>
    </cofactor>
    <text evidence="12">Binds 1 zinc ion per subunit.</text>
</comment>
<dbReference type="Pfam" id="PF01475">
    <property type="entry name" value="FUR"/>
    <property type="match status" value="1"/>
</dbReference>
<evidence type="ECO:0000256" key="5">
    <source>
        <dbReference type="ARBA" id="ARBA00022490"/>
    </source>
</evidence>
<evidence type="ECO:0000256" key="1">
    <source>
        <dbReference type="ARBA" id="ARBA00004496"/>
    </source>
</evidence>
<evidence type="ECO:0000256" key="4">
    <source>
        <dbReference type="ARBA" id="ARBA00020910"/>
    </source>
</evidence>
<keyword evidence="6" id="KW-0678">Repressor</keyword>
<feature type="binding site" evidence="12">
    <location>
        <position position="143"/>
    </location>
    <ligand>
        <name>Zn(2+)</name>
        <dbReference type="ChEBI" id="CHEBI:29105"/>
    </ligand>
</feature>
<reference evidence="13" key="1">
    <citation type="submission" date="2021-01" db="EMBL/GenBank/DDBJ databases">
        <title>Modified the classification status of verrucomicrobia.</title>
        <authorList>
            <person name="Feng X."/>
        </authorList>
    </citation>
    <scope>NUCLEOTIDE SEQUENCE</scope>
    <source>
        <strain evidence="13">JCM 18052</strain>
    </source>
</reference>
<evidence type="ECO:0000256" key="6">
    <source>
        <dbReference type="ARBA" id="ARBA00022491"/>
    </source>
</evidence>
<dbReference type="PANTHER" id="PTHR33202:SF2">
    <property type="entry name" value="FERRIC UPTAKE REGULATION PROTEIN"/>
    <property type="match status" value="1"/>
</dbReference>
<evidence type="ECO:0000313" key="13">
    <source>
        <dbReference type="EMBL" id="MBK1816988.1"/>
    </source>
</evidence>
<evidence type="ECO:0000313" key="14">
    <source>
        <dbReference type="Proteomes" id="UP000600139"/>
    </source>
</evidence>
<organism evidence="13 14">
    <name type="scientific">Luteolibacter yonseiensis</name>
    <dbReference type="NCBI Taxonomy" id="1144680"/>
    <lineage>
        <taxon>Bacteria</taxon>
        <taxon>Pseudomonadati</taxon>
        <taxon>Verrucomicrobiota</taxon>
        <taxon>Verrucomicrobiia</taxon>
        <taxon>Verrucomicrobiales</taxon>
        <taxon>Verrucomicrobiaceae</taxon>
        <taxon>Luteolibacter</taxon>
    </lineage>
</organism>
<dbReference type="Gene3D" id="3.30.1490.190">
    <property type="match status" value="1"/>
</dbReference>
<keyword evidence="8 12" id="KW-0862">Zinc</keyword>
<dbReference type="SUPFAM" id="SSF46785">
    <property type="entry name" value="Winged helix' DNA-binding domain"/>
    <property type="match status" value="1"/>
</dbReference>
<dbReference type="AlphaFoldDB" id="A0A934R6Q9"/>
<evidence type="ECO:0000256" key="2">
    <source>
        <dbReference type="ARBA" id="ARBA00007957"/>
    </source>
</evidence>
<feature type="binding site" evidence="12">
    <location>
        <position position="104"/>
    </location>
    <ligand>
        <name>Zn(2+)</name>
        <dbReference type="ChEBI" id="CHEBI:29105"/>
    </ligand>
</feature>
<dbReference type="InterPro" id="IPR036388">
    <property type="entry name" value="WH-like_DNA-bd_sf"/>
</dbReference>
<dbReference type="GO" id="GO:0008270">
    <property type="term" value="F:zinc ion binding"/>
    <property type="evidence" value="ECO:0007669"/>
    <property type="project" value="TreeGrafter"/>
</dbReference>
<dbReference type="InterPro" id="IPR043135">
    <property type="entry name" value="Fur_C"/>
</dbReference>
<feature type="binding site" evidence="12">
    <location>
        <position position="146"/>
    </location>
    <ligand>
        <name>Zn(2+)</name>
        <dbReference type="ChEBI" id="CHEBI:29105"/>
    </ligand>
</feature>
<dbReference type="PANTHER" id="PTHR33202">
    <property type="entry name" value="ZINC UPTAKE REGULATION PROTEIN"/>
    <property type="match status" value="1"/>
</dbReference>
<evidence type="ECO:0000256" key="9">
    <source>
        <dbReference type="ARBA" id="ARBA00023015"/>
    </source>
</evidence>
<dbReference type="InterPro" id="IPR036390">
    <property type="entry name" value="WH_DNA-bd_sf"/>
</dbReference>
<evidence type="ECO:0000256" key="3">
    <source>
        <dbReference type="ARBA" id="ARBA00011738"/>
    </source>
</evidence>
<evidence type="ECO:0000256" key="7">
    <source>
        <dbReference type="ARBA" id="ARBA00022723"/>
    </source>
</evidence>
<gene>
    <name evidence="13" type="ORF">JIN84_15295</name>
</gene>
<accession>A0A934R6Q9</accession>
<protein>
    <recommendedName>
        <fullName evidence="4">Ferric uptake regulation protein</fullName>
    </recommendedName>
</protein>
<dbReference type="RefSeq" id="WP_200351911.1">
    <property type="nucleotide sequence ID" value="NZ_JAENIK010000011.1"/>
</dbReference>
<dbReference type="GO" id="GO:0000976">
    <property type="term" value="F:transcription cis-regulatory region binding"/>
    <property type="evidence" value="ECO:0007669"/>
    <property type="project" value="TreeGrafter"/>
</dbReference>
<dbReference type="GO" id="GO:1900376">
    <property type="term" value="P:regulation of secondary metabolite biosynthetic process"/>
    <property type="evidence" value="ECO:0007669"/>
    <property type="project" value="TreeGrafter"/>
</dbReference>